<keyword evidence="1" id="KW-0472">Membrane</keyword>
<reference evidence="3" key="1">
    <citation type="journal article" date="2019" name="Int. J. Syst. Evol. Microbiol.">
        <title>The Global Catalogue of Microorganisms (GCM) 10K type strain sequencing project: providing services to taxonomists for standard genome sequencing and annotation.</title>
        <authorList>
            <consortium name="The Broad Institute Genomics Platform"/>
            <consortium name="The Broad Institute Genome Sequencing Center for Infectious Disease"/>
            <person name="Wu L."/>
            <person name="Ma J."/>
        </authorList>
    </citation>
    <scope>NUCLEOTIDE SEQUENCE [LARGE SCALE GENOMIC DNA]</scope>
    <source>
        <strain evidence="3">CGMCC 1.15474</strain>
    </source>
</reference>
<evidence type="ECO:0000313" key="2">
    <source>
        <dbReference type="EMBL" id="MFD2212239.1"/>
    </source>
</evidence>
<evidence type="ECO:0000313" key="3">
    <source>
        <dbReference type="Proteomes" id="UP001597318"/>
    </source>
</evidence>
<keyword evidence="3" id="KW-1185">Reference proteome</keyword>
<evidence type="ECO:0008006" key="4">
    <source>
        <dbReference type="Google" id="ProtNLM"/>
    </source>
</evidence>
<dbReference type="EMBL" id="JBHUIK010000001">
    <property type="protein sequence ID" value="MFD2212239.1"/>
    <property type="molecule type" value="Genomic_DNA"/>
</dbReference>
<keyword evidence="1" id="KW-1133">Transmembrane helix</keyword>
<feature type="transmembrane region" description="Helical" evidence="1">
    <location>
        <begin position="31"/>
        <end position="54"/>
    </location>
</feature>
<sequence length="77" mass="8428">MWKIIGIIFAGLIITILEVPRLVKNQEKKELLVFTTLLVIGVGLSVAKALNLPIPNPLDALIFIYTPISEAVMSLLS</sequence>
<comment type="caution">
    <text evidence="2">The sequence shown here is derived from an EMBL/GenBank/DDBJ whole genome shotgun (WGS) entry which is preliminary data.</text>
</comment>
<accession>A0ABW5BTI8</accession>
<name>A0ABW5BTI8_9BACI</name>
<protein>
    <recommendedName>
        <fullName evidence="4">Holin</fullName>
    </recommendedName>
</protein>
<dbReference type="RefSeq" id="WP_379049469.1">
    <property type="nucleotide sequence ID" value="NZ_JBHUIK010000001.1"/>
</dbReference>
<evidence type="ECO:0000256" key="1">
    <source>
        <dbReference type="SAM" id="Phobius"/>
    </source>
</evidence>
<proteinExistence type="predicted"/>
<dbReference type="Proteomes" id="UP001597318">
    <property type="component" value="Unassembled WGS sequence"/>
</dbReference>
<organism evidence="2 3">
    <name type="scientific">Metabacillus endolithicus</name>
    <dbReference type="NCBI Taxonomy" id="1535204"/>
    <lineage>
        <taxon>Bacteria</taxon>
        <taxon>Bacillati</taxon>
        <taxon>Bacillota</taxon>
        <taxon>Bacilli</taxon>
        <taxon>Bacillales</taxon>
        <taxon>Bacillaceae</taxon>
        <taxon>Metabacillus</taxon>
    </lineage>
</organism>
<keyword evidence="1" id="KW-0812">Transmembrane</keyword>
<gene>
    <name evidence="2" type="ORF">ACFSKK_00775</name>
</gene>
<feature type="transmembrane region" description="Helical" evidence="1">
    <location>
        <begin position="6"/>
        <end position="24"/>
    </location>
</feature>